<organism evidence="2 3">
    <name type="scientific">Lysobacter arvi</name>
    <dbReference type="NCBI Taxonomy" id="3038776"/>
    <lineage>
        <taxon>Bacteria</taxon>
        <taxon>Pseudomonadati</taxon>
        <taxon>Pseudomonadota</taxon>
        <taxon>Gammaproteobacteria</taxon>
        <taxon>Lysobacterales</taxon>
        <taxon>Lysobacteraceae</taxon>
        <taxon>Lysobacter</taxon>
    </lineage>
</organism>
<keyword evidence="2" id="KW-0560">Oxidoreductase</keyword>
<dbReference type="Proteomes" id="UP001233535">
    <property type="component" value="Unassembled WGS sequence"/>
</dbReference>
<dbReference type="EMBL" id="JARUHG010000046">
    <property type="protein sequence ID" value="MDR0184982.1"/>
    <property type="molecule type" value="Genomic_DNA"/>
</dbReference>
<name>A0ABU1CJ58_9GAMM</name>
<comment type="caution">
    <text evidence="2">The sequence shown here is derived from an EMBL/GenBank/DDBJ whole genome shotgun (WGS) entry which is preliminary data.</text>
</comment>
<protein>
    <submittedName>
        <fullName evidence="2">Fatty acid desaturase</fullName>
        <ecNumber evidence="2">1.14.19.-</ecNumber>
    </submittedName>
</protein>
<evidence type="ECO:0000259" key="1">
    <source>
        <dbReference type="Pfam" id="PF00487"/>
    </source>
</evidence>
<evidence type="ECO:0000313" key="2">
    <source>
        <dbReference type="EMBL" id="MDR0184982.1"/>
    </source>
</evidence>
<evidence type="ECO:0000313" key="3">
    <source>
        <dbReference type="Proteomes" id="UP001233535"/>
    </source>
</evidence>
<dbReference type="InterPro" id="IPR005804">
    <property type="entry name" value="FA_desaturase_dom"/>
</dbReference>
<dbReference type="GO" id="GO:0016491">
    <property type="term" value="F:oxidoreductase activity"/>
    <property type="evidence" value="ECO:0007669"/>
    <property type="project" value="UniProtKB-KW"/>
</dbReference>
<sequence length="68" mass="8080">LTNTRTTLTNGLMRLLMWNMPFHTEHHLYPSIPFHRLPDAHAAMRARLGVLQRGYARWHVGFFRTLRP</sequence>
<dbReference type="EC" id="1.14.19.-" evidence="2"/>
<feature type="non-terminal residue" evidence="2">
    <location>
        <position position="1"/>
    </location>
</feature>
<feature type="domain" description="Fatty acid desaturase" evidence="1">
    <location>
        <begin position="3"/>
        <end position="49"/>
    </location>
</feature>
<gene>
    <name evidence="2" type="ORF">P8609_18710</name>
</gene>
<proteinExistence type="predicted"/>
<accession>A0ABU1CJ58</accession>
<dbReference type="Pfam" id="PF00487">
    <property type="entry name" value="FA_desaturase"/>
    <property type="match status" value="1"/>
</dbReference>
<reference evidence="2 3" key="1">
    <citation type="submission" date="2023-04" db="EMBL/GenBank/DDBJ databases">
        <title>Lysobacter sp. strain UC isolated from soil sample.</title>
        <authorList>
            <person name="Choksket S."/>
            <person name="Harshvardhan F."/>
            <person name="Rana R."/>
            <person name="Patil P.B."/>
            <person name="Korpole S."/>
        </authorList>
    </citation>
    <scope>NUCLEOTIDE SEQUENCE [LARGE SCALE GENOMIC DNA]</scope>
    <source>
        <strain evidence="2 3">UC</strain>
    </source>
</reference>
<dbReference type="RefSeq" id="WP_309264077.1">
    <property type="nucleotide sequence ID" value="NZ_JARUHG010000046.1"/>
</dbReference>
<keyword evidence="3" id="KW-1185">Reference proteome</keyword>